<evidence type="ECO:0000313" key="2">
    <source>
        <dbReference type="EMBL" id="ORV66629.1"/>
    </source>
</evidence>
<name>A0A1X1VC65_MYCGS</name>
<evidence type="ECO:0000256" key="1">
    <source>
        <dbReference type="SAM" id="MobiDB-lite"/>
    </source>
</evidence>
<proteinExistence type="predicted"/>
<feature type="region of interest" description="Disordered" evidence="1">
    <location>
        <begin position="33"/>
        <end position="61"/>
    </location>
</feature>
<keyword evidence="3" id="KW-1185">Reference proteome</keyword>
<sequence>MTDQAVTQLVPQLGVRAACEAVGAAQASYYRRHRQSPAAQCPEPIPHRQRRQPRALSAAEQ</sequence>
<organism evidence="2 3">
    <name type="scientific">Mycobacterium gastri</name>
    <dbReference type="NCBI Taxonomy" id="1777"/>
    <lineage>
        <taxon>Bacteria</taxon>
        <taxon>Bacillati</taxon>
        <taxon>Actinomycetota</taxon>
        <taxon>Actinomycetes</taxon>
        <taxon>Mycobacteriales</taxon>
        <taxon>Mycobacteriaceae</taxon>
        <taxon>Mycobacterium</taxon>
    </lineage>
</organism>
<dbReference type="EMBL" id="LQOX01000116">
    <property type="protein sequence ID" value="ORV66629.1"/>
    <property type="molecule type" value="Genomic_DNA"/>
</dbReference>
<accession>A0A1X1VC65</accession>
<protein>
    <submittedName>
        <fullName evidence="2">Uncharacterized protein</fullName>
    </submittedName>
</protein>
<dbReference type="Proteomes" id="UP000193738">
    <property type="component" value="Unassembled WGS sequence"/>
</dbReference>
<reference evidence="2 3" key="1">
    <citation type="submission" date="2016-01" db="EMBL/GenBank/DDBJ databases">
        <title>The new phylogeny of the genus Mycobacterium.</title>
        <authorList>
            <person name="Tarcisio F."/>
            <person name="Conor M."/>
            <person name="Antonella G."/>
            <person name="Elisabetta G."/>
            <person name="Giulia F.S."/>
            <person name="Sara T."/>
            <person name="Anna F."/>
            <person name="Clotilde B."/>
            <person name="Roberto B."/>
            <person name="Veronica D.S."/>
            <person name="Fabio R."/>
            <person name="Monica P."/>
            <person name="Olivier J."/>
            <person name="Enrico T."/>
            <person name="Nicola S."/>
        </authorList>
    </citation>
    <scope>NUCLEOTIDE SEQUENCE [LARGE SCALE GENOMIC DNA]</scope>
    <source>
        <strain evidence="2 3">DSM 43505</strain>
    </source>
</reference>
<evidence type="ECO:0000313" key="3">
    <source>
        <dbReference type="Proteomes" id="UP000193738"/>
    </source>
</evidence>
<comment type="caution">
    <text evidence="2">The sequence shown here is derived from an EMBL/GenBank/DDBJ whole genome shotgun (WGS) entry which is preliminary data.</text>
</comment>
<dbReference type="AlphaFoldDB" id="A0A1X1VC65"/>
<gene>
    <name evidence="2" type="ORF">AWC07_10645</name>
</gene>